<evidence type="ECO:0000256" key="9">
    <source>
        <dbReference type="ARBA" id="ARBA00023221"/>
    </source>
</evidence>
<dbReference type="Pfam" id="PF00890">
    <property type="entry name" value="FAD_binding_2"/>
    <property type="match status" value="1"/>
</dbReference>
<dbReference type="Pfam" id="PF05199">
    <property type="entry name" value="GMC_oxred_C"/>
    <property type="match status" value="1"/>
</dbReference>
<dbReference type="SUPFAM" id="SSF51905">
    <property type="entry name" value="FAD/NAD(P)-binding domain"/>
    <property type="match status" value="1"/>
</dbReference>
<evidence type="ECO:0000256" key="7">
    <source>
        <dbReference type="ARBA" id="ARBA00023098"/>
    </source>
</evidence>
<dbReference type="InterPro" id="IPR000172">
    <property type="entry name" value="GMC_OxRdtase_N"/>
</dbReference>
<evidence type="ECO:0000256" key="10">
    <source>
        <dbReference type="ARBA" id="ARBA00023235"/>
    </source>
</evidence>
<dbReference type="RefSeq" id="WP_012833078.1">
    <property type="nucleotide sequence ID" value="NC_013441.1"/>
</dbReference>
<comment type="similarity">
    <text evidence="2">Belongs to the GMC oxidoreductase family.</text>
</comment>
<dbReference type="PROSITE" id="PS51379">
    <property type="entry name" value="4FE4S_FER_2"/>
    <property type="match status" value="1"/>
</dbReference>
<gene>
    <name evidence="17" type="ordered locus">Gbro_1204</name>
</gene>
<dbReference type="AlphaFoldDB" id="D0L5H6"/>
<dbReference type="eggNOG" id="COG2303">
    <property type="taxonomic scope" value="Bacteria"/>
</dbReference>
<comment type="cofactor">
    <cofactor evidence="1">
        <name>FAD</name>
        <dbReference type="ChEBI" id="CHEBI:57692"/>
    </cofactor>
</comment>
<keyword evidence="5" id="KW-0274">FAD</keyword>
<dbReference type="InterPro" id="IPR017896">
    <property type="entry name" value="4Fe4S_Fe-S-bd"/>
</dbReference>
<dbReference type="STRING" id="526226.Gbro_1204"/>
<dbReference type="EMBL" id="CP001802">
    <property type="protein sequence ID" value="ACY20505.1"/>
    <property type="molecule type" value="Genomic_DNA"/>
</dbReference>
<evidence type="ECO:0000256" key="2">
    <source>
        <dbReference type="ARBA" id="ARBA00010790"/>
    </source>
</evidence>
<dbReference type="Proteomes" id="UP000001219">
    <property type="component" value="Chromosome"/>
</dbReference>
<dbReference type="OrthoDB" id="517968at2"/>
<dbReference type="InterPro" id="IPR003953">
    <property type="entry name" value="FAD-dep_OxRdtase_2_FAD-bd"/>
</dbReference>
<keyword evidence="18" id="KW-1185">Reference proteome</keyword>
<evidence type="ECO:0000256" key="12">
    <source>
        <dbReference type="ARBA" id="ARBA00049645"/>
    </source>
</evidence>
<dbReference type="InterPro" id="IPR052542">
    <property type="entry name" value="Cholesterol_Oxidase"/>
</dbReference>
<evidence type="ECO:0000313" key="18">
    <source>
        <dbReference type="Proteomes" id="UP000001219"/>
    </source>
</evidence>
<evidence type="ECO:0000259" key="16">
    <source>
        <dbReference type="PROSITE" id="PS51379"/>
    </source>
</evidence>
<sequence>MTATPASTPRDHFDVIVIGSGFGGSVAALRAVEKGYCVAVIESGRRFADHELPKTSWRLRDYVWAPALGLFGVQRMHLLRDVLVMAGAGVGGGSLNYANTLYRPLPAFFDDPHWGAITDWAAELDPYYDQASRMLGVTTYPGVTAADEVMRRVAGEMGAADTFVHTPVGVYFGEPGRRVADPFFGGAGPDRTGCTECGACMTGCRVGAKNTLVKNYLHLAERAGAEIIPLTTVHGVTPDGNGGYVIRAHRTGRRRSRRGARTFTADQVVFAAGTYGTNKLLLAMQRSGDLPRLSARLGRVVRTNSEAVLAATARTTDTDFTRGVAITSSFHPNDHTHIEPVRYGKGSNLIGLLQAVLVDGGGRTPRILKALAAMLRHPLVALRGLSVRRWSQRTIIALVMQTRDNSIELTARRGRLGPILRSRAGDGDPPPRWIPEGHEAVRAVAREIDGDSGGSVVDLLNIPMTAHFLGGCAIGASARDGVVDAYHRVFGHPGLHVVDGATVSANLGVNPSLTITAQAERAMAMWPNAGERDPRPALDAGYVPVDPVEPARPAVPAHAPGALRLPLTPVRRKVEHSFDCA</sequence>
<evidence type="ECO:0000256" key="11">
    <source>
        <dbReference type="ARBA" id="ARBA00038856"/>
    </source>
</evidence>
<evidence type="ECO:0000256" key="1">
    <source>
        <dbReference type="ARBA" id="ARBA00001974"/>
    </source>
</evidence>
<evidence type="ECO:0000256" key="4">
    <source>
        <dbReference type="ARBA" id="ARBA00022630"/>
    </source>
</evidence>
<evidence type="ECO:0000256" key="6">
    <source>
        <dbReference type="ARBA" id="ARBA00023002"/>
    </source>
</evidence>
<accession>D0L5H6</accession>
<reference evidence="17 18" key="2">
    <citation type="journal article" date="2010" name="Stand. Genomic Sci.">
        <title>Complete genome sequence of Gordonia bronchialis type strain (3410).</title>
        <authorList>
            <person name="Ivanova N."/>
            <person name="Sikorski J."/>
            <person name="Jando M."/>
            <person name="Lapidus A."/>
            <person name="Nolan M."/>
            <person name="Lucas S."/>
            <person name="Del Rio T.G."/>
            <person name="Tice H."/>
            <person name="Copeland A."/>
            <person name="Cheng J.F."/>
            <person name="Chen F."/>
            <person name="Bruce D."/>
            <person name="Goodwin L."/>
            <person name="Pitluck S."/>
            <person name="Mavromatis K."/>
            <person name="Ovchinnikova G."/>
            <person name="Pati A."/>
            <person name="Chen A."/>
            <person name="Palaniappan K."/>
            <person name="Land M."/>
            <person name="Hauser L."/>
            <person name="Chang Y.J."/>
            <person name="Jeffries C.D."/>
            <person name="Chain P."/>
            <person name="Saunders E."/>
            <person name="Han C."/>
            <person name="Detter J.C."/>
            <person name="Brettin T."/>
            <person name="Rohde M."/>
            <person name="Goker M."/>
            <person name="Bristow J."/>
            <person name="Eisen J.A."/>
            <person name="Markowitz V."/>
            <person name="Hugenholtz P."/>
            <person name="Klenk H.P."/>
            <person name="Kyrpides N.C."/>
        </authorList>
    </citation>
    <scope>NUCLEOTIDE SEQUENCE [LARGE SCALE GENOMIC DNA]</scope>
    <source>
        <strain evidence="18">ATCC 25592 / DSM 43247 / BCRC 13721 / JCM 3198 / KCTC 3076 / NBRC 16047 / NCTC 10667</strain>
    </source>
</reference>
<protein>
    <recommendedName>
        <fullName evidence="14">Cholesterol oxidase</fullName>
        <ecNumber evidence="13">1.1.3.6</ecNumber>
        <ecNumber evidence="11">5.3.3.1</ecNumber>
    </recommendedName>
    <alternativeName>
        <fullName evidence="15">Cholesterol isomerase</fullName>
    </alternativeName>
</protein>
<evidence type="ECO:0000256" key="5">
    <source>
        <dbReference type="ARBA" id="ARBA00022827"/>
    </source>
</evidence>
<dbReference type="EC" id="5.3.3.1" evidence="11"/>
<dbReference type="HOGENOM" id="CLU_002483_2_0_11"/>
<comment type="pathway">
    <text evidence="12">Steroid metabolism; cholesterol degradation.</text>
</comment>
<dbReference type="GO" id="GO:0016995">
    <property type="term" value="F:cholesterol oxidase activity"/>
    <property type="evidence" value="ECO:0007669"/>
    <property type="project" value="UniProtKB-EC"/>
</dbReference>
<reference evidence="18" key="1">
    <citation type="submission" date="2009-10" db="EMBL/GenBank/DDBJ databases">
        <title>The complete chromosome of Gordonia bronchialis DSM 43247.</title>
        <authorList>
            <consortium name="US DOE Joint Genome Institute (JGI-PGF)"/>
            <person name="Lucas S."/>
            <person name="Copeland A."/>
            <person name="Lapidus A."/>
            <person name="Glavina del Rio T."/>
            <person name="Dalin E."/>
            <person name="Tice H."/>
            <person name="Bruce D."/>
            <person name="Goodwin L."/>
            <person name="Pitluck S."/>
            <person name="Kyrpides N."/>
            <person name="Mavromatis K."/>
            <person name="Ivanova N."/>
            <person name="Ovchinnikova G."/>
            <person name="Saunders E."/>
            <person name="Brettin T."/>
            <person name="Detter J.C."/>
            <person name="Han C."/>
            <person name="Larimer F."/>
            <person name="Land M."/>
            <person name="Hauser L."/>
            <person name="Markowitz V."/>
            <person name="Cheng J.-F."/>
            <person name="Hugenholtz P."/>
            <person name="Woyke T."/>
            <person name="Wu D."/>
            <person name="Jando M."/>
            <person name="Schneider S."/>
            <person name="Goeker M."/>
            <person name="Klenk H.-P."/>
            <person name="Eisen J.A."/>
        </authorList>
    </citation>
    <scope>NUCLEOTIDE SEQUENCE [LARGE SCALE GENOMIC DNA]</scope>
    <source>
        <strain evidence="18">ATCC 25592 / DSM 43247 / BCRC 13721 / JCM 3198 / KCTC 3076 / NBRC 16047 / NCTC 10667</strain>
    </source>
</reference>
<dbReference type="PANTHER" id="PTHR47470:SF1">
    <property type="entry name" value="FAD-DEPENDENT OXIDOREDUCTASE 2 FAD BINDING DOMAIN-CONTAINING PROTEIN"/>
    <property type="match status" value="1"/>
</dbReference>
<dbReference type="InterPro" id="IPR036188">
    <property type="entry name" value="FAD/NAD-bd_sf"/>
</dbReference>
<organism evidence="17 18">
    <name type="scientific">Gordonia bronchialis (strain ATCC 25592 / DSM 43247 / BCRC 13721 / JCM 3198 / KCTC 3076 / NBRC 16047 / NCTC 10667)</name>
    <name type="common">Rhodococcus bronchialis</name>
    <dbReference type="NCBI Taxonomy" id="526226"/>
    <lineage>
        <taxon>Bacteria</taxon>
        <taxon>Bacillati</taxon>
        <taxon>Actinomycetota</taxon>
        <taxon>Actinomycetes</taxon>
        <taxon>Mycobacteriales</taxon>
        <taxon>Gordoniaceae</taxon>
        <taxon>Gordonia</taxon>
    </lineage>
</organism>
<evidence type="ECO:0000256" key="14">
    <source>
        <dbReference type="ARBA" id="ARBA00049744"/>
    </source>
</evidence>
<dbReference type="PANTHER" id="PTHR47470">
    <property type="entry name" value="CHOLESTEROL OXIDASE"/>
    <property type="match status" value="1"/>
</dbReference>
<keyword evidence="7" id="KW-0443">Lipid metabolism</keyword>
<keyword evidence="10" id="KW-0413">Isomerase</keyword>
<dbReference type="GO" id="GO:0004769">
    <property type="term" value="F:steroid Delta-isomerase activity"/>
    <property type="evidence" value="ECO:0007669"/>
    <property type="project" value="UniProtKB-EC"/>
</dbReference>
<proteinExistence type="inferred from homology"/>
<dbReference type="EC" id="1.1.3.6" evidence="13"/>
<keyword evidence="8" id="KW-1207">Sterol metabolism</keyword>
<keyword evidence="4" id="KW-0285">Flavoprotein</keyword>
<evidence type="ECO:0000256" key="8">
    <source>
        <dbReference type="ARBA" id="ARBA00023166"/>
    </source>
</evidence>
<evidence type="ECO:0000313" key="17">
    <source>
        <dbReference type="EMBL" id="ACY20505.1"/>
    </source>
</evidence>
<keyword evidence="3" id="KW-0153">Cholesterol metabolism</keyword>
<evidence type="ECO:0000256" key="15">
    <source>
        <dbReference type="ARBA" id="ARBA00049778"/>
    </source>
</evidence>
<dbReference type="Pfam" id="PF00732">
    <property type="entry name" value="GMC_oxred_N"/>
    <property type="match status" value="1"/>
</dbReference>
<dbReference type="GO" id="GO:0008203">
    <property type="term" value="P:cholesterol metabolic process"/>
    <property type="evidence" value="ECO:0007669"/>
    <property type="project" value="UniProtKB-KW"/>
</dbReference>
<evidence type="ECO:0000256" key="13">
    <source>
        <dbReference type="ARBA" id="ARBA00049723"/>
    </source>
</evidence>
<keyword evidence="9" id="KW-0753">Steroid metabolism</keyword>
<dbReference type="Gene3D" id="3.50.50.60">
    <property type="entry name" value="FAD/NAD(P)-binding domain"/>
    <property type="match status" value="3"/>
</dbReference>
<dbReference type="KEGG" id="gbr:Gbro_1204"/>
<dbReference type="InterPro" id="IPR007867">
    <property type="entry name" value="GMC_OxRtase_C"/>
</dbReference>
<dbReference type="GO" id="GO:0050660">
    <property type="term" value="F:flavin adenine dinucleotide binding"/>
    <property type="evidence" value="ECO:0007669"/>
    <property type="project" value="InterPro"/>
</dbReference>
<name>D0L5H6_GORB4</name>
<dbReference type="PRINTS" id="PR00411">
    <property type="entry name" value="PNDRDTASEI"/>
</dbReference>
<evidence type="ECO:0000256" key="3">
    <source>
        <dbReference type="ARBA" id="ARBA00022548"/>
    </source>
</evidence>
<feature type="domain" description="4Fe-4S ferredoxin-type" evidence="16">
    <location>
        <begin position="185"/>
        <end position="215"/>
    </location>
</feature>
<keyword evidence="6" id="KW-0560">Oxidoreductase</keyword>